<reference evidence="3" key="1">
    <citation type="journal article" date="2020" name="mSystems">
        <title>Genome- and Community-Level Interaction Insights into Carbon Utilization and Element Cycling Functions of Hydrothermarchaeota in Hydrothermal Sediment.</title>
        <authorList>
            <person name="Zhou Z."/>
            <person name="Liu Y."/>
            <person name="Xu W."/>
            <person name="Pan J."/>
            <person name="Luo Z.H."/>
            <person name="Li M."/>
        </authorList>
    </citation>
    <scope>NUCLEOTIDE SEQUENCE [LARGE SCALE GENOMIC DNA]</scope>
    <source>
        <strain evidence="3">HyVt-456</strain>
    </source>
</reference>
<comment type="similarity">
    <text evidence="1">Belongs to the GSP E family.</text>
</comment>
<dbReference type="Proteomes" id="UP000886005">
    <property type="component" value="Unassembled WGS sequence"/>
</dbReference>
<evidence type="ECO:0000313" key="3">
    <source>
        <dbReference type="EMBL" id="HED10808.1"/>
    </source>
</evidence>
<dbReference type="SMART" id="SM00382">
    <property type="entry name" value="AAA"/>
    <property type="match status" value="1"/>
</dbReference>
<dbReference type="InterPro" id="IPR003593">
    <property type="entry name" value="AAA+_ATPase"/>
</dbReference>
<proteinExistence type="inferred from homology"/>
<accession>A0A7V1LML4</accession>
<feature type="domain" description="Bacterial type II secretion system protein E" evidence="2">
    <location>
        <begin position="199"/>
        <end position="213"/>
    </location>
</feature>
<dbReference type="InterPro" id="IPR050921">
    <property type="entry name" value="T4SS_GSP_E_ATPase"/>
</dbReference>
<dbReference type="SUPFAM" id="SSF52540">
    <property type="entry name" value="P-loop containing nucleoside triphosphate hydrolases"/>
    <property type="match status" value="1"/>
</dbReference>
<gene>
    <name evidence="3" type="ORF">ENJ10_08970</name>
</gene>
<dbReference type="AlphaFoldDB" id="A0A7V1LML4"/>
<evidence type="ECO:0000259" key="2">
    <source>
        <dbReference type="PROSITE" id="PS00662"/>
    </source>
</evidence>
<evidence type="ECO:0000256" key="1">
    <source>
        <dbReference type="ARBA" id="ARBA00006611"/>
    </source>
</evidence>
<protein>
    <submittedName>
        <fullName evidence="3">Type IV pilus twitching motility protein PilT</fullName>
    </submittedName>
</protein>
<dbReference type="PROSITE" id="PS00662">
    <property type="entry name" value="T2SP_E"/>
    <property type="match status" value="1"/>
</dbReference>
<dbReference type="NCBIfam" id="TIGR01420">
    <property type="entry name" value="pilT_fam"/>
    <property type="match status" value="1"/>
</dbReference>
<sequence length="346" mass="39003">MAVSIEKVFTETLRLAINNGASDVHFSGNMAPVIRILGQLRHVDTEPLENRELTRLFLSMLTEKQKAHFQEHNEIDLAIELNDLSRFRVNFYQHMKGISGAFRIVSSQIRSMQELRLPVILKDILDRRKGLILVTGPTGSGKSTTLAAMIHEINLHRPDHIITIEDPIEYVHRPYKSLIHQREIGAHADDFSAALRSALREDPDVILVGEMRDTETISNALRAAETGHLVLSTLHTNSAPDTVDRIINVFPAEQQQQVRQLLASSLVAVISQRLVPKVVNNDRVAVMEILINTDAVKNLIREGKTHQLDSAIQTGMEHGMQNFERSLLDLKQNNMVAPHLELKNYV</sequence>
<dbReference type="Pfam" id="PF00437">
    <property type="entry name" value="T2SSE"/>
    <property type="match status" value="1"/>
</dbReference>
<comment type="caution">
    <text evidence="3">The sequence shown here is derived from an EMBL/GenBank/DDBJ whole genome shotgun (WGS) entry which is preliminary data.</text>
</comment>
<dbReference type="InterPro" id="IPR006321">
    <property type="entry name" value="PilT/PilU"/>
</dbReference>
<dbReference type="PANTHER" id="PTHR30486">
    <property type="entry name" value="TWITCHING MOTILITY PROTEIN PILT"/>
    <property type="match status" value="1"/>
</dbReference>
<dbReference type="EMBL" id="DRLD01000249">
    <property type="protein sequence ID" value="HED10808.1"/>
    <property type="molecule type" value="Genomic_DNA"/>
</dbReference>
<name>A0A7V1LML4_CALAY</name>
<dbReference type="Gene3D" id="3.30.450.90">
    <property type="match status" value="1"/>
</dbReference>
<dbReference type="InterPro" id="IPR027417">
    <property type="entry name" value="P-loop_NTPase"/>
</dbReference>
<dbReference type="InterPro" id="IPR001482">
    <property type="entry name" value="T2SS/T4SS_dom"/>
</dbReference>
<dbReference type="GO" id="GO:0005524">
    <property type="term" value="F:ATP binding"/>
    <property type="evidence" value="ECO:0007669"/>
    <property type="project" value="InterPro"/>
</dbReference>
<dbReference type="Gene3D" id="3.40.50.300">
    <property type="entry name" value="P-loop containing nucleotide triphosphate hydrolases"/>
    <property type="match status" value="1"/>
</dbReference>
<organism evidence="3">
    <name type="scientific">Caldithrix abyssi</name>
    <dbReference type="NCBI Taxonomy" id="187145"/>
    <lineage>
        <taxon>Bacteria</taxon>
        <taxon>Pseudomonadati</taxon>
        <taxon>Calditrichota</taxon>
        <taxon>Calditrichia</taxon>
        <taxon>Calditrichales</taxon>
        <taxon>Calditrichaceae</taxon>
        <taxon>Caldithrix</taxon>
    </lineage>
</organism>
<dbReference type="CDD" id="cd01131">
    <property type="entry name" value="PilT"/>
    <property type="match status" value="1"/>
</dbReference>
<dbReference type="GO" id="GO:0016887">
    <property type="term" value="F:ATP hydrolysis activity"/>
    <property type="evidence" value="ECO:0007669"/>
    <property type="project" value="InterPro"/>
</dbReference>